<accession>A0A1M4ZKQ7</accession>
<feature type="transmembrane region" description="Helical" evidence="1">
    <location>
        <begin position="13"/>
        <end position="34"/>
    </location>
</feature>
<keyword evidence="1" id="KW-0472">Membrane</keyword>
<gene>
    <name evidence="2" type="ORF">SAMN05443638_1542</name>
</gene>
<keyword evidence="1" id="KW-1133">Transmembrane helix</keyword>
<evidence type="ECO:0000313" key="3">
    <source>
        <dbReference type="Proteomes" id="UP000184035"/>
    </source>
</evidence>
<organism evidence="2 3">
    <name type="scientific">Clostridium fallax</name>
    <dbReference type="NCBI Taxonomy" id="1533"/>
    <lineage>
        <taxon>Bacteria</taxon>
        <taxon>Bacillati</taxon>
        <taxon>Bacillota</taxon>
        <taxon>Clostridia</taxon>
        <taxon>Eubacteriales</taxon>
        <taxon>Clostridiaceae</taxon>
        <taxon>Clostridium</taxon>
    </lineage>
</organism>
<dbReference type="EMBL" id="FQVM01000054">
    <property type="protein sequence ID" value="SHF18397.1"/>
    <property type="molecule type" value="Genomic_DNA"/>
</dbReference>
<dbReference type="AlphaFoldDB" id="A0A1M4ZKQ7"/>
<proteinExistence type="predicted"/>
<evidence type="ECO:0000256" key="1">
    <source>
        <dbReference type="SAM" id="Phobius"/>
    </source>
</evidence>
<name>A0A1M4ZKQ7_9CLOT</name>
<protein>
    <submittedName>
        <fullName evidence="2">Uncharacterized protein</fullName>
    </submittedName>
</protein>
<dbReference type="Proteomes" id="UP000184035">
    <property type="component" value="Unassembled WGS sequence"/>
</dbReference>
<reference evidence="2 3" key="1">
    <citation type="submission" date="2016-11" db="EMBL/GenBank/DDBJ databases">
        <authorList>
            <person name="Jaros S."/>
            <person name="Januszkiewicz K."/>
            <person name="Wedrychowicz H."/>
        </authorList>
    </citation>
    <scope>NUCLEOTIDE SEQUENCE [LARGE SCALE GENOMIC DNA]</scope>
    <source>
        <strain evidence="2 3">DSM 2631</strain>
    </source>
</reference>
<sequence>MEMGMKNIKGLDFLYLGLYAFAGLGSELLLVLLLNHRYMERA</sequence>
<keyword evidence="3" id="KW-1185">Reference proteome</keyword>
<evidence type="ECO:0000313" key="2">
    <source>
        <dbReference type="EMBL" id="SHF18397.1"/>
    </source>
</evidence>
<dbReference type="RefSeq" id="WP_280164089.1">
    <property type="nucleotide sequence ID" value="NZ_FQVM01000054.1"/>
</dbReference>
<keyword evidence="1" id="KW-0812">Transmembrane</keyword>